<keyword evidence="3" id="KW-0393">Immunoglobulin domain</keyword>
<dbReference type="InterPro" id="IPR013783">
    <property type="entry name" value="Ig-like_fold"/>
</dbReference>
<feature type="region of interest" description="Disordered" evidence="4">
    <location>
        <begin position="411"/>
        <end position="443"/>
    </location>
</feature>
<dbReference type="Gene3D" id="2.60.40.10">
    <property type="entry name" value="Immunoglobulins"/>
    <property type="match status" value="5"/>
</dbReference>
<protein>
    <recommendedName>
        <fullName evidence="9">Down syndrome cell adhesion molecule-like protein 1</fullName>
    </recommendedName>
</protein>
<reference evidence="7 8" key="1">
    <citation type="submission" date="2022-11" db="EMBL/GenBank/DDBJ databases">
        <title>Whole genome sequence of Eschrichtius robustus ER-17-0199.</title>
        <authorList>
            <person name="Bruniche-Olsen A."/>
            <person name="Black A.N."/>
            <person name="Fields C.J."/>
            <person name="Walden K."/>
            <person name="Dewoody J.A."/>
        </authorList>
    </citation>
    <scope>NUCLEOTIDE SEQUENCE [LARGE SCALE GENOMIC DNA]</scope>
    <source>
        <strain evidence="7">ER-17-0199</strain>
        <tissue evidence="7">Blubber</tissue>
    </source>
</reference>
<evidence type="ECO:0000259" key="5">
    <source>
        <dbReference type="PROSITE" id="PS50835"/>
    </source>
</evidence>
<evidence type="ECO:0000313" key="7">
    <source>
        <dbReference type="EMBL" id="KAJ8780112.1"/>
    </source>
</evidence>
<dbReference type="FunFam" id="2.60.40.10:FF:000120">
    <property type="entry name" value="Down syndrome cell adhesion molecule like 1"/>
    <property type="match status" value="1"/>
</dbReference>
<keyword evidence="8" id="KW-1185">Reference proteome</keyword>
<dbReference type="PROSITE" id="PS50853">
    <property type="entry name" value="FN3"/>
    <property type="match status" value="4"/>
</dbReference>
<dbReference type="InterPro" id="IPR003961">
    <property type="entry name" value="FN3_dom"/>
</dbReference>
<dbReference type="SUPFAM" id="SSF48726">
    <property type="entry name" value="Immunoglobulin"/>
    <property type="match status" value="1"/>
</dbReference>
<dbReference type="FunFam" id="2.60.40.10:FF:000229">
    <property type="entry name" value="Down syndrome cell adhesion molecule homolog"/>
    <property type="match status" value="1"/>
</dbReference>
<feature type="domain" description="Fibronectin type-III" evidence="6">
    <location>
        <begin position="438"/>
        <end position="532"/>
    </location>
</feature>
<dbReference type="InterPro" id="IPR036116">
    <property type="entry name" value="FN3_sf"/>
</dbReference>
<dbReference type="InterPro" id="IPR003599">
    <property type="entry name" value="Ig_sub"/>
</dbReference>
<dbReference type="InterPro" id="IPR036179">
    <property type="entry name" value="Ig-like_dom_sf"/>
</dbReference>
<evidence type="ECO:0000256" key="1">
    <source>
        <dbReference type="ARBA" id="ARBA00022737"/>
    </source>
</evidence>
<dbReference type="PANTHER" id="PTHR44170:SF53">
    <property type="entry name" value="DS CELL ADHESION MOLECULE LIKE 1"/>
    <property type="match status" value="1"/>
</dbReference>
<evidence type="ECO:0000256" key="4">
    <source>
        <dbReference type="SAM" id="MobiDB-lite"/>
    </source>
</evidence>
<sequence length="583" mass="63848">MITSHPNTTIAIKGHAKELNCTARGERPIIIRWEKGDTVIDPDRVMRYAIATKDNGDEVVSTLKLKPADRGDSVFFSCHAINSYGEDRGLIQLTVQEPPDPPELEIREVKARSMNLRWTQRFDGNSIITGFDIEYKNKSDSWDFKQSTRNISPTINQANIVDLHPASVYSIRMYSFNKIGRSEPSKELTISTEEAAPDGPPMDVTLQPVTSQSIQVTWKAPKKELQNGVIRGYQIGYRENSPGSNGQYSIVEMKATGDSEVYTLDNLKKFAQYGVVVQAFNRAGTGPSSSEINATTLEDVPSQPPENVRALSITSDVAVISWSEPPRSTLNGVLKGYRVIFWSLYVDGEWGAMQNVTTARERVELRGMEKFTNYSVQVLAYTQAGDGVRSSVLYIQTKEDGECVPPAPAWPRTARQLPGPVPGTALEPPRCSRKERGPPAGIKAVPSSASSVVVSWLPPTKPNGVIRKYTIFCFSPGSGQPAPSEYETSPEQLFYRIAHLNRGQQYLLWVAAVTSAGRGNGSEKVTIEPAGKVHVFLAPGGPPLPQAAFCSSAAPPDLTSSPKPIAPALPSEERNLHSLRPNL</sequence>
<keyword evidence="1" id="KW-0677">Repeat</keyword>
<dbReference type="PROSITE" id="PS50835">
    <property type="entry name" value="IG_LIKE"/>
    <property type="match status" value="1"/>
</dbReference>
<dbReference type="SMART" id="SM00409">
    <property type="entry name" value="IG"/>
    <property type="match status" value="1"/>
</dbReference>
<dbReference type="GO" id="GO:0098609">
    <property type="term" value="P:cell-cell adhesion"/>
    <property type="evidence" value="ECO:0007669"/>
    <property type="project" value="TreeGrafter"/>
</dbReference>
<evidence type="ECO:0000256" key="2">
    <source>
        <dbReference type="ARBA" id="ARBA00023157"/>
    </source>
</evidence>
<dbReference type="FunFam" id="2.60.40.10:FF:000176">
    <property type="entry name" value="Down syndrome cell adhesion molecule a"/>
    <property type="match status" value="1"/>
</dbReference>
<evidence type="ECO:0000256" key="3">
    <source>
        <dbReference type="ARBA" id="ARBA00023319"/>
    </source>
</evidence>
<dbReference type="EMBL" id="JAIQCJ010002165">
    <property type="protein sequence ID" value="KAJ8780112.1"/>
    <property type="molecule type" value="Genomic_DNA"/>
</dbReference>
<dbReference type="CDD" id="cd00063">
    <property type="entry name" value="FN3"/>
    <property type="match status" value="4"/>
</dbReference>
<feature type="domain" description="Fibronectin type-III" evidence="6">
    <location>
        <begin position="304"/>
        <end position="400"/>
    </location>
</feature>
<dbReference type="Pfam" id="PF07679">
    <property type="entry name" value="I-set"/>
    <property type="match status" value="1"/>
</dbReference>
<accession>A0AB34GM68</accession>
<keyword evidence="2" id="KW-1015">Disulfide bond</keyword>
<dbReference type="CDD" id="cd05735">
    <property type="entry name" value="Ig_DSCAM"/>
    <property type="match status" value="1"/>
</dbReference>
<dbReference type="Pfam" id="PF00041">
    <property type="entry name" value="fn3"/>
    <property type="match status" value="4"/>
</dbReference>
<organism evidence="7 8">
    <name type="scientific">Eschrichtius robustus</name>
    <name type="common">California gray whale</name>
    <name type="synonym">Eschrichtius gibbosus</name>
    <dbReference type="NCBI Taxonomy" id="9764"/>
    <lineage>
        <taxon>Eukaryota</taxon>
        <taxon>Metazoa</taxon>
        <taxon>Chordata</taxon>
        <taxon>Craniata</taxon>
        <taxon>Vertebrata</taxon>
        <taxon>Euteleostomi</taxon>
        <taxon>Mammalia</taxon>
        <taxon>Eutheria</taxon>
        <taxon>Laurasiatheria</taxon>
        <taxon>Artiodactyla</taxon>
        <taxon>Whippomorpha</taxon>
        <taxon>Cetacea</taxon>
        <taxon>Mysticeti</taxon>
        <taxon>Eschrichtiidae</taxon>
        <taxon>Eschrichtius</taxon>
    </lineage>
</organism>
<dbReference type="InterPro" id="IPR013098">
    <property type="entry name" value="Ig_I-set"/>
</dbReference>
<feature type="domain" description="Ig-like" evidence="5">
    <location>
        <begin position="1"/>
        <end position="96"/>
    </location>
</feature>
<dbReference type="SUPFAM" id="SSF49265">
    <property type="entry name" value="Fibronectin type III"/>
    <property type="match status" value="3"/>
</dbReference>
<feature type="domain" description="Fibronectin type-III" evidence="6">
    <location>
        <begin position="200"/>
        <end position="299"/>
    </location>
</feature>
<evidence type="ECO:0000313" key="8">
    <source>
        <dbReference type="Proteomes" id="UP001159641"/>
    </source>
</evidence>
<dbReference type="FunFam" id="2.60.40.10:FF:000477">
    <property type="entry name" value="DS cell adhesion molecule like 1"/>
    <property type="match status" value="1"/>
</dbReference>
<dbReference type="Proteomes" id="UP001159641">
    <property type="component" value="Unassembled WGS sequence"/>
</dbReference>
<evidence type="ECO:0008006" key="9">
    <source>
        <dbReference type="Google" id="ProtNLM"/>
    </source>
</evidence>
<dbReference type="InterPro" id="IPR007110">
    <property type="entry name" value="Ig-like_dom"/>
</dbReference>
<dbReference type="SMART" id="SM00060">
    <property type="entry name" value="FN3"/>
    <property type="match status" value="4"/>
</dbReference>
<name>A0AB34GM68_ESCRO</name>
<gene>
    <name evidence="7" type="ORF">J1605_011907</name>
</gene>
<dbReference type="FunFam" id="2.60.40.10:FF:000167">
    <property type="entry name" value="Down syndrome cell adhesion molecule b"/>
    <property type="match status" value="1"/>
</dbReference>
<evidence type="ECO:0000259" key="6">
    <source>
        <dbReference type="PROSITE" id="PS50853"/>
    </source>
</evidence>
<feature type="region of interest" description="Disordered" evidence="4">
    <location>
        <begin position="552"/>
        <end position="583"/>
    </location>
</feature>
<feature type="domain" description="Fibronectin type-III" evidence="6">
    <location>
        <begin position="98"/>
        <end position="195"/>
    </location>
</feature>
<comment type="caution">
    <text evidence="7">The sequence shown here is derived from an EMBL/GenBank/DDBJ whole genome shotgun (WGS) entry which is preliminary data.</text>
</comment>
<dbReference type="PANTHER" id="PTHR44170">
    <property type="entry name" value="PROTEIN SIDEKICK"/>
    <property type="match status" value="1"/>
</dbReference>
<dbReference type="AlphaFoldDB" id="A0AB34GM68"/>
<proteinExistence type="predicted"/>